<dbReference type="GO" id="GO:0042609">
    <property type="term" value="F:CD4 receptor binding"/>
    <property type="evidence" value="ECO:0007669"/>
    <property type="project" value="TreeGrafter"/>
</dbReference>
<dbReference type="PANTHER" id="PTHR48484">
    <property type="entry name" value="PRO-INTERLEUKIN-16"/>
    <property type="match status" value="1"/>
</dbReference>
<evidence type="ECO:0000256" key="1">
    <source>
        <dbReference type="SAM" id="MobiDB-lite"/>
    </source>
</evidence>
<feature type="compositionally biased region" description="Polar residues" evidence="1">
    <location>
        <begin position="357"/>
        <end position="369"/>
    </location>
</feature>
<protein>
    <recommendedName>
        <fullName evidence="2">PDZ domain-containing protein</fullName>
    </recommendedName>
</protein>
<evidence type="ECO:0000313" key="4">
    <source>
        <dbReference type="Proteomes" id="UP000694523"/>
    </source>
</evidence>
<name>A0A8C6TUV5_9GOBI</name>
<dbReference type="GO" id="GO:0030595">
    <property type="term" value="P:leukocyte chemotaxis"/>
    <property type="evidence" value="ECO:0007669"/>
    <property type="project" value="TreeGrafter"/>
</dbReference>
<feature type="compositionally biased region" description="Polar residues" evidence="1">
    <location>
        <begin position="80"/>
        <end position="96"/>
    </location>
</feature>
<reference evidence="3" key="2">
    <citation type="submission" date="2025-09" db="UniProtKB">
        <authorList>
            <consortium name="Ensembl"/>
        </authorList>
    </citation>
    <scope>IDENTIFICATION</scope>
</reference>
<dbReference type="Proteomes" id="UP000694523">
    <property type="component" value="Unplaced"/>
</dbReference>
<sequence length="713" mass="78153">MDFLSMSGSEYNTRTGPHFTVRSANSLSYSLERRPVRTSRHWRDEEESTDMGQRGTEPVSYDQSKTYSVGKRQSLERHNQNGTQVKNAESVSGQGRNSERRGRTEWRSTNLSSRSQSLDWRTGATSPERKQSCRENSWRITRDLIGTDGSKVSSTTQAYNNVRSSNNNNQDMTLSKARGQSLPSKFASASLGLKGGQSILERIEKLYGSSELGNTGDYKTTEPQTYYKDSFVKRSSSAKAIETFSWGGIREEREQSGSKTGLEKEDQNIKSDEALDKFSKLKGSLELPLIKDLEPTTNVISIDETDFSKIASPEKDVATSTSSSSSESSPTTSDDDRTPTNTPDSSPPPSPIALPQKTPQFAPVSTPSKEPSPAPVTKLPDLISRDNLNGKKRVLDLNAWLDGLNPQVTAWDNDKEDDDDSTQRDDDSNYDSDSGESSVTVTSVVSNKSFSVSLADLCNFAGVDYDSENDSDEWQSPGRRTASLSSDMSGFSYVSVLPTEELDKLMKMSRDFEDVHVVVLHKEIGVGLGFSLAGGVDQNKPVTVHKVFHSGVAAQEGSIKEGDQVLSINGTALSGFAHWEALRVLRRSKGREMGVVVLKKPDTRAVSKGRALAHNQAPTPPQCIRVNLEKNDRDLGFSLEGGVDCSLGNKPLSVQKIFQGGPVDKILPGDEVLEVNGVSVVGMRRLEAWTLIRKLPPGPVSVVLRRQPTTHKT</sequence>
<proteinExistence type="predicted"/>
<feature type="compositionally biased region" description="Polar residues" evidence="1">
    <location>
        <begin position="107"/>
        <end position="125"/>
    </location>
</feature>
<feature type="compositionally biased region" description="Polar residues" evidence="1">
    <location>
        <begin position="1"/>
        <end position="15"/>
    </location>
</feature>
<dbReference type="Ensembl" id="ENSNMLT00000028907.1">
    <property type="protein sequence ID" value="ENSNMLP00000025867.1"/>
    <property type="gene ID" value="ENSNMLG00000016494.1"/>
</dbReference>
<dbReference type="SMART" id="SM00228">
    <property type="entry name" value="PDZ"/>
    <property type="match status" value="2"/>
</dbReference>
<dbReference type="PROSITE" id="PS50106">
    <property type="entry name" value="PDZ"/>
    <property type="match status" value="2"/>
</dbReference>
<feature type="domain" description="PDZ" evidence="2">
    <location>
        <begin position="625"/>
        <end position="707"/>
    </location>
</feature>
<dbReference type="AlphaFoldDB" id="A0A8C6TUV5"/>
<dbReference type="GO" id="GO:0050930">
    <property type="term" value="P:induction of positive chemotaxis"/>
    <property type="evidence" value="ECO:0007669"/>
    <property type="project" value="InterPro"/>
</dbReference>
<evidence type="ECO:0000259" key="2">
    <source>
        <dbReference type="PROSITE" id="PS50106"/>
    </source>
</evidence>
<reference evidence="3" key="1">
    <citation type="submission" date="2025-08" db="UniProtKB">
        <authorList>
            <consortium name="Ensembl"/>
        </authorList>
    </citation>
    <scope>IDENTIFICATION</scope>
</reference>
<feature type="region of interest" description="Disordered" evidence="1">
    <location>
        <begin position="1"/>
        <end position="20"/>
    </location>
</feature>
<dbReference type="PANTHER" id="PTHR48484:SF1">
    <property type="entry name" value="DENTIN SIALOPHOSPHOPROTEIN"/>
    <property type="match status" value="1"/>
</dbReference>
<dbReference type="SUPFAM" id="SSF50156">
    <property type="entry name" value="PDZ domain-like"/>
    <property type="match status" value="2"/>
</dbReference>
<dbReference type="CDD" id="cd06762">
    <property type="entry name" value="PDZ6_PDZD2-PDZ3_hPro-IL-16-like"/>
    <property type="match status" value="1"/>
</dbReference>
<feature type="compositionally biased region" description="Basic and acidic residues" evidence="1">
    <location>
        <begin position="97"/>
        <end position="106"/>
    </location>
</feature>
<feature type="region of interest" description="Disordered" evidence="1">
    <location>
        <begin position="408"/>
        <end position="438"/>
    </location>
</feature>
<feature type="compositionally biased region" description="Basic and acidic residues" evidence="1">
    <location>
        <begin position="127"/>
        <end position="136"/>
    </location>
</feature>
<keyword evidence="4" id="KW-1185">Reference proteome</keyword>
<accession>A0A8C6TUV5</accession>
<evidence type="ECO:0000313" key="3">
    <source>
        <dbReference type="Ensembl" id="ENSNMLP00000025867.1"/>
    </source>
</evidence>
<dbReference type="InterPro" id="IPR036034">
    <property type="entry name" value="PDZ_sf"/>
</dbReference>
<feature type="region of interest" description="Disordered" evidence="1">
    <location>
        <begin position="311"/>
        <end position="383"/>
    </location>
</feature>
<dbReference type="InterPro" id="IPR055287">
    <property type="entry name" value="IL-16-like"/>
</dbReference>
<dbReference type="GO" id="GO:0005125">
    <property type="term" value="F:cytokine activity"/>
    <property type="evidence" value="ECO:0007669"/>
    <property type="project" value="InterPro"/>
</dbReference>
<feature type="compositionally biased region" description="Low complexity" evidence="1">
    <location>
        <begin position="319"/>
        <end position="332"/>
    </location>
</feature>
<feature type="region of interest" description="Disordered" evidence="1">
    <location>
        <begin position="32"/>
        <end position="136"/>
    </location>
</feature>
<dbReference type="Pfam" id="PF00595">
    <property type="entry name" value="PDZ"/>
    <property type="match status" value="2"/>
</dbReference>
<organism evidence="3 4">
    <name type="scientific">Neogobius melanostomus</name>
    <name type="common">round goby</name>
    <dbReference type="NCBI Taxonomy" id="47308"/>
    <lineage>
        <taxon>Eukaryota</taxon>
        <taxon>Metazoa</taxon>
        <taxon>Chordata</taxon>
        <taxon>Craniata</taxon>
        <taxon>Vertebrata</taxon>
        <taxon>Euteleostomi</taxon>
        <taxon>Actinopterygii</taxon>
        <taxon>Neopterygii</taxon>
        <taxon>Teleostei</taxon>
        <taxon>Neoteleostei</taxon>
        <taxon>Acanthomorphata</taxon>
        <taxon>Gobiaria</taxon>
        <taxon>Gobiiformes</taxon>
        <taxon>Gobioidei</taxon>
        <taxon>Gobiidae</taxon>
        <taxon>Benthophilinae</taxon>
        <taxon>Neogobiini</taxon>
        <taxon>Neogobius</taxon>
    </lineage>
</organism>
<dbReference type="Gene3D" id="2.30.42.10">
    <property type="match status" value="2"/>
</dbReference>
<feature type="domain" description="PDZ" evidence="2">
    <location>
        <begin position="517"/>
        <end position="588"/>
    </location>
</feature>
<dbReference type="InterPro" id="IPR001478">
    <property type="entry name" value="PDZ"/>
</dbReference>